<dbReference type="Proteomes" id="UP000242753">
    <property type="component" value="Chromosome I"/>
</dbReference>
<evidence type="ECO:0000256" key="1">
    <source>
        <dbReference type="ARBA" id="ARBA00006718"/>
    </source>
</evidence>
<reference evidence="4" key="1">
    <citation type="submission" date="2015-01" db="EMBL/GenBank/DDBJ databases">
        <authorList>
            <person name="Manzano-Marin A."/>
            <person name="Manzano-Marin A."/>
        </authorList>
    </citation>
    <scope>NUCLEOTIDE SEQUENCE [LARGE SCALE GENOMIC DNA]</scope>
    <source>
        <strain evidence="4">obscurior</strain>
    </source>
</reference>
<dbReference type="InterPro" id="IPR050322">
    <property type="entry name" value="Fe-S_cluster_asmbl/transfer"/>
</dbReference>
<evidence type="ECO:0000259" key="2">
    <source>
        <dbReference type="Pfam" id="PF01521"/>
    </source>
</evidence>
<proteinExistence type="inferred from homology"/>
<dbReference type="InterPro" id="IPR016092">
    <property type="entry name" value="ATAP"/>
</dbReference>
<dbReference type="SUPFAM" id="SSF89360">
    <property type="entry name" value="HesB-like domain"/>
    <property type="match status" value="1"/>
</dbReference>
<dbReference type="PANTHER" id="PTHR10072:SF47">
    <property type="entry name" value="PROTEIN SUFA"/>
    <property type="match status" value="1"/>
</dbReference>
<dbReference type="GO" id="GO:0016226">
    <property type="term" value="P:iron-sulfur cluster assembly"/>
    <property type="evidence" value="ECO:0007669"/>
    <property type="project" value="InterPro"/>
</dbReference>
<dbReference type="STRING" id="1594731.WEOB_271"/>
<dbReference type="AlphaFoldDB" id="A0A0H5BWX0"/>
<dbReference type="InterPro" id="IPR000361">
    <property type="entry name" value="ATAP_core_dom"/>
</dbReference>
<dbReference type="InterPro" id="IPR035903">
    <property type="entry name" value="HesB-like_dom_sf"/>
</dbReference>
<gene>
    <name evidence="3" type="primary">sufA</name>
    <name evidence="3" type="ORF">WEOB_271</name>
</gene>
<name>A0A0H5BWX0_9ENTR</name>
<comment type="similarity">
    <text evidence="1">Belongs to the HesB/IscA family.</text>
</comment>
<accession>A0A0H5BWX0</accession>
<dbReference type="NCBIfam" id="TIGR00049">
    <property type="entry name" value="iron-sulfur cluster assembly accessory protein"/>
    <property type="match status" value="1"/>
</dbReference>
<dbReference type="Gene3D" id="2.60.300.12">
    <property type="entry name" value="HesB-like domain"/>
    <property type="match status" value="1"/>
</dbReference>
<dbReference type="GO" id="GO:0051537">
    <property type="term" value="F:2 iron, 2 sulfur cluster binding"/>
    <property type="evidence" value="ECO:0007669"/>
    <property type="project" value="TreeGrafter"/>
</dbReference>
<evidence type="ECO:0000313" key="3">
    <source>
        <dbReference type="EMBL" id="CEN32212.1"/>
    </source>
</evidence>
<protein>
    <submittedName>
        <fullName evidence="3">Protein sufA</fullName>
    </submittedName>
</protein>
<sequence length="129" mass="14957">MTIKNYDKILLSSYKKKITSITLTNSAFIQILHLIKKNPKIIGLRLNIKKNGCAGYSYKIEKIINFVKNDIVYENKNIKIKLYIPYNLVSFINGTKIDFIKNNINCAFVFYNKKIKKKCGCGKSFNLIH</sequence>
<dbReference type="EMBL" id="LN774881">
    <property type="protein sequence ID" value="CEN32212.1"/>
    <property type="molecule type" value="Genomic_DNA"/>
</dbReference>
<evidence type="ECO:0000313" key="4">
    <source>
        <dbReference type="Proteomes" id="UP000242753"/>
    </source>
</evidence>
<dbReference type="GO" id="GO:0005829">
    <property type="term" value="C:cytosol"/>
    <property type="evidence" value="ECO:0007669"/>
    <property type="project" value="TreeGrafter"/>
</dbReference>
<dbReference type="RefSeq" id="WP_281263759.1">
    <property type="nucleotide sequence ID" value="NZ_LN774881.1"/>
</dbReference>
<dbReference type="PANTHER" id="PTHR10072">
    <property type="entry name" value="IRON-SULFUR CLUSTER ASSEMBLY PROTEIN"/>
    <property type="match status" value="1"/>
</dbReference>
<keyword evidence="4" id="KW-1185">Reference proteome</keyword>
<feature type="domain" description="Core" evidence="2">
    <location>
        <begin position="20"/>
        <end position="123"/>
    </location>
</feature>
<dbReference type="KEGG" id="wca:WEOB_271"/>
<organism evidence="3 4">
    <name type="scientific">Candidatus Westeberhardia cardiocondylae</name>
    <dbReference type="NCBI Taxonomy" id="1594731"/>
    <lineage>
        <taxon>Bacteria</taxon>
        <taxon>Pseudomonadati</taxon>
        <taxon>Pseudomonadota</taxon>
        <taxon>Gammaproteobacteria</taxon>
        <taxon>Enterobacterales</taxon>
        <taxon>Enterobacteriaceae</taxon>
        <taxon>ant endosymbionts</taxon>
        <taxon>Candidatus Westeberhardia</taxon>
    </lineage>
</organism>
<dbReference type="Pfam" id="PF01521">
    <property type="entry name" value="Fe-S_biosyn"/>
    <property type="match status" value="1"/>
</dbReference>